<proteinExistence type="predicted"/>
<dbReference type="Gene3D" id="3.40.30.10">
    <property type="entry name" value="Glutaredoxin"/>
    <property type="match status" value="1"/>
</dbReference>
<gene>
    <name evidence="3" type="ORF">B841_01535</name>
</gene>
<dbReference type="GO" id="GO:0016209">
    <property type="term" value="F:antioxidant activity"/>
    <property type="evidence" value="ECO:0007669"/>
    <property type="project" value="InterPro"/>
</dbReference>
<dbReference type="SUPFAM" id="SSF52833">
    <property type="entry name" value="Thioredoxin-like"/>
    <property type="match status" value="1"/>
</dbReference>
<protein>
    <recommendedName>
        <fullName evidence="2">Thioredoxin domain-containing protein</fullName>
    </recommendedName>
</protein>
<dbReference type="Pfam" id="PF00578">
    <property type="entry name" value="AhpC-TSA"/>
    <property type="match status" value="1"/>
</dbReference>
<dbReference type="PROSITE" id="PS00194">
    <property type="entry name" value="THIOREDOXIN_1"/>
    <property type="match status" value="1"/>
</dbReference>
<dbReference type="KEGG" id="cmd:B841_01535"/>
<organism evidence="3 4">
    <name type="scientific">Corynebacterium maris DSM 45190</name>
    <dbReference type="NCBI Taxonomy" id="1224163"/>
    <lineage>
        <taxon>Bacteria</taxon>
        <taxon>Bacillati</taxon>
        <taxon>Actinomycetota</taxon>
        <taxon>Actinomycetes</taxon>
        <taxon>Mycobacteriales</taxon>
        <taxon>Corynebacteriaceae</taxon>
        <taxon>Corynebacterium</taxon>
    </lineage>
</organism>
<dbReference type="GO" id="GO:0016491">
    <property type="term" value="F:oxidoreductase activity"/>
    <property type="evidence" value="ECO:0007669"/>
    <property type="project" value="InterPro"/>
</dbReference>
<dbReference type="CDD" id="cd02966">
    <property type="entry name" value="TlpA_like_family"/>
    <property type="match status" value="1"/>
</dbReference>
<dbReference type="InterPro" id="IPR017937">
    <property type="entry name" value="Thioredoxin_CS"/>
</dbReference>
<dbReference type="PATRIC" id="fig|1224163.3.peg.310"/>
<dbReference type="InterPro" id="IPR050553">
    <property type="entry name" value="Thioredoxin_ResA/DsbE_sf"/>
</dbReference>
<dbReference type="PANTHER" id="PTHR42852">
    <property type="entry name" value="THIOL:DISULFIDE INTERCHANGE PROTEIN DSBE"/>
    <property type="match status" value="1"/>
</dbReference>
<dbReference type="InterPro" id="IPR000866">
    <property type="entry name" value="AhpC/TSA"/>
</dbReference>
<name>S5SZU1_9CORY</name>
<evidence type="ECO:0000256" key="1">
    <source>
        <dbReference type="SAM" id="MobiDB-lite"/>
    </source>
</evidence>
<dbReference type="PANTHER" id="PTHR42852:SF13">
    <property type="entry name" value="PROTEIN DIPZ"/>
    <property type="match status" value="1"/>
</dbReference>
<dbReference type="Proteomes" id="UP000015388">
    <property type="component" value="Chromosome"/>
</dbReference>
<reference evidence="3 4" key="1">
    <citation type="submission" date="2012-11" db="EMBL/GenBank/DDBJ databases">
        <title>The complete genome sequence of Corynebacterium maris Coryn-1 (=DSM 45190).</title>
        <authorList>
            <person name="Schaffert L."/>
            <person name="Albersmeier A."/>
            <person name="Kalinowski J."/>
            <person name="Ruckert C."/>
        </authorList>
    </citation>
    <scope>NUCLEOTIDE SEQUENCE [LARGE SCALE GENOMIC DNA]</scope>
    <source>
        <strain evidence="4">Coryn-1</strain>
    </source>
</reference>
<dbReference type="AlphaFoldDB" id="S5SZU1"/>
<dbReference type="STRING" id="1224163.B841_01535"/>
<sequence length="197" mass="20001">MAMTVAAVIATVAVIAGAVYLLQAGPGADDAAAPTAATTPAETPAEGDEDDVPARPDCPADGAGGIALPCLGAETGAQPQAEGITVVNLWAWWCGPCRDELPYFDDFAAEYPEYTVVGVHADGNPGNGAAFLNDLGVEMPSYQDSDNTFAGTLGLPAVVPITVIFEGTEQLAMYPQPFESTAELAAAVDEAVAAAEV</sequence>
<dbReference type="HOGENOM" id="CLU_042529_6_1_11"/>
<accession>S5SZU1</accession>
<feature type="domain" description="Thioredoxin" evidence="2">
    <location>
        <begin position="22"/>
        <end position="193"/>
    </location>
</feature>
<dbReference type="InterPro" id="IPR036249">
    <property type="entry name" value="Thioredoxin-like_sf"/>
</dbReference>
<dbReference type="PROSITE" id="PS51352">
    <property type="entry name" value="THIOREDOXIN_2"/>
    <property type="match status" value="1"/>
</dbReference>
<evidence type="ECO:0000259" key="2">
    <source>
        <dbReference type="PROSITE" id="PS51352"/>
    </source>
</evidence>
<evidence type="ECO:0000313" key="4">
    <source>
        <dbReference type="Proteomes" id="UP000015388"/>
    </source>
</evidence>
<feature type="compositionally biased region" description="Low complexity" evidence="1">
    <location>
        <begin position="31"/>
        <end position="44"/>
    </location>
</feature>
<evidence type="ECO:0000313" key="3">
    <source>
        <dbReference type="EMBL" id="AGS33790.1"/>
    </source>
</evidence>
<dbReference type="EMBL" id="CP003924">
    <property type="protein sequence ID" value="AGS33790.1"/>
    <property type="molecule type" value="Genomic_DNA"/>
</dbReference>
<dbReference type="eggNOG" id="COG0526">
    <property type="taxonomic scope" value="Bacteria"/>
</dbReference>
<keyword evidence="4" id="KW-1185">Reference proteome</keyword>
<feature type="region of interest" description="Disordered" evidence="1">
    <location>
        <begin position="31"/>
        <end position="59"/>
    </location>
</feature>
<dbReference type="InterPro" id="IPR013766">
    <property type="entry name" value="Thioredoxin_domain"/>
</dbReference>